<dbReference type="PANTHER" id="PTHR34384:SF5">
    <property type="entry name" value="L-2,3-DIAMINOPROPANOATE--CITRATE LIGASE"/>
    <property type="match status" value="1"/>
</dbReference>
<dbReference type="AlphaFoldDB" id="A0A2I2FVX6"/>
<feature type="domain" description="Aerobactin siderophore biosynthesis IucA/IucC N-terminal" evidence="1">
    <location>
        <begin position="200"/>
        <end position="306"/>
    </location>
</feature>
<dbReference type="InterPro" id="IPR037455">
    <property type="entry name" value="LucA/IucC-like"/>
</dbReference>
<dbReference type="Gene3D" id="1.10.510.40">
    <property type="match status" value="1"/>
</dbReference>
<reference evidence="3 4" key="1">
    <citation type="submission" date="2016-12" db="EMBL/GenBank/DDBJ databases">
        <title>The genomes of Aspergillus section Nigri reveals drivers in fungal speciation.</title>
        <authorList>
            <consortium name="DOE Joint Genome Institute"/>
            <person name="Vesth T.C."/>
            <person name="Nybo J."/>
            <person name="Theobald S."/>
            <person name="Brandl J."/>
            <person name="Frisvad J.C."/>
            <person name="Nielsen K.F."/>
            <person name="Lyhne E.K."/>
            <person name="Kogle M.E."/>
            <person name="Kuo A."/>
            <person name="Riley R."/>
            <person name="Clum A."/>
            <person name="Nolan M."/>
            <person name="Lipzen A."/>
            <person name="Salamov A."/>
            <person name="Henrissat B."/>
            <person name="Wiebenga A."/>
            <person name="De Vries R.P."/>
            <person name="Grigoriev I.V."/>
            <person name="Mortensen U.H."/>
            <person name="Andersen M.R."/>
            <person name="Baker S.E."/>
        </authorList>
    </citation>
    <scope>NUCLEOTIDE SEQUENCE [LARGE SCALE GENOMIC DNA]</scope>
    <source>
        <strain evidence="3 4">IBT 23096</strain>
    </source>
</reference>
<dbReference type="InterPro" id="IPR022770">
    <property type="entry name" value="IucA/IucC-like_C"/>
</dbReference>
<sequence>MTRIADYRVQAKAETTKRLIAQLINEELARLTISACGQSEIYEACISKDGDTTRRILLCVRDRNRSLGRPNDFIAPVILDSADLEVKHDDPGTIFDFISSWLDCNEKMKESIVSELRNSAIMLEKWMEYGAKKPMLNLNSPFIEWEQSVVSGHPTHPSLRDLFEIEDISTDKSIIVPCLLQQLPAVQRFFPEAKVIKSVPHCAKAQTSIRTVSVSGFELEKFSLACLITSGFRALACWAAALAVDMTYVLRKLLPSDLWIFGEVAAITGSQEDVSEARHLTCVLRESLEVRAERNDESLILVSALMEKPGNGEATYAEILFDLKTAERKIEWFKGYISCLLPLALDPLRRHGIGCEFHAQNTIVRLCRKTKSIKGFAIRDLSGVRLHGSSLKEQGFDISKFDNVSTEELPMLWNRMHHALIQNNIGFMLYAFGLENNPEGWAAVHSILSDTLESGNDLIGKEIFQHFCKETMPFKCFINMRMNALFNCVSTLPHILNVLLIRETSQ</sequence>
<evidence type="ECO:0000313" key="4">
    <source>
        <dbReference type="Proteomes" id="UP000234275"/>
    </source>
</evidence>
<dbReference type="OrthoDB" id="2117718at2759"/>
<dbReference type="Proteomes" id="UP000234275">
    <property type="component" value="Unassembled WGS sequence"/>
</dbReference>
<name>A0A2I2FVX6_9EURO</name>
<dbReference type="GeneID" id="36552466"/>
<feature type="domain" description="Aerobactin siderophore biosynthesis IucA/IucC-like C-terminal" evidence="2">
    <location>
        <begin position="331"/>
        <end position="483"/>
    </location>
</feature>
<dbReference type="Pfam" id="PF04183">
    <property type="entry name" value="IucA_IucC"/>
    <property type="match status" value="1"/>
</dbReference>
<evidence type="ECO:0000259" key="2">
    <source>
        <dbReference type="Pfam" id="PF06276"/>
    </source>
</evidence>
<dbReference type="InterPro" id="IPR007310">
    <property type="entry name" value="Aerobactin_biosyn_IucA/IucC_N"/>
</dbReference>
<evidence type="ECO:0000259" key="1">
    <source>
        <dbReference type="Pfam" id="PF04183"/>
    </source>
</evidence>
<proteinExistence type="predicted"/>
<dbReference type="RefSeq" id="XP_024700092.1">
    <property type="nucleotide sequence ID" value="XM_024844766.1"/>
</dbReference>
<organism evidence="3 4">
    <name type="scientific">Aspergillus steynii IBT 23096</name>
    <dbReference type="NCBI Taxonomy" id="1392250"/>
    <lineage>
        <taxon>Eukaryota</taxon>
        <taxon>Fungi</taxon>
        <taxon>Dikarya</taxon>
        <taxon>Ascomycota</taxon>
        <taxon>Pezizomycotina</taxon>
        <taxon>Eurotiomycetes</taxon>
        <taxon>Eurotiomycetidae</taxon>
        <taxon>Eurotiales</taxon>
        <taxon>Aspergillaceae</taxon>
        <taxon>Aspergillus</taxon>
        <taxon>Aspergillus subgen. Circumdati</taxon>
    </lineage>
</organism>
<evidence type="ECO:0008006" key="5">
    <source>
        <dbReference type="Google" id="ProtNLM"/>
    </source>
</evidence>
<comment type="caution">
    <text evidence="3">The sequence shown here is derived from an EMBL/GenBank/DDBJ whole genome shotgun (WGS) entry which is preliminary data.</text>
</comment>
<dbReference type="VEuPathDB" id="FungiDB:P170DRAFT_366652"/>
<dbReference type="PANTHER" id="PTHR34384">
    <property type="entry name" value="L-2,3-DIAMINOPROPANOATE--CITRATE LIGASE"/>
    <property type="match status" value="1"/>
</dbReference>
<dbReference type="Pfam" id="PF06276">
    <property type="entry name" value="FhuF"/>
    <property type="match status" value="1"/>
</dbReference>
<dbReference type="STRING" id="1392250.A0A2I2FVX6"/>
<protein>
    <recommendedName>
        <fullName evidence="5">Aerobactin siderophore biosynthesis IucA/IucC-like C-terminal domain-containing protein</fullName>
    </recommendedName>
</protein>
<evidence type="ECO:0000313" key="3">
    <source>
        <dbReference type="EMBL" id="PLB44790.1"/>
    </source>
</evidence>
<keyword evidence="4" id="KW-1185">Reference proteome</keyword>
<dbReference type="GO" id="GO:0016881">
    <property type="term" value="F:acid-amino acid ligase activity"/>
    <property type="evidence" value="ECO:0007669"/>
    <property type="project" value="UniProtKB-ARBA"/>
</dbReference>
<dbReference type="EMBL" id="MSFO01000008">
    <property type="protein sequence ID" value="PLB44790.1"/>
    <property type="molecule type" value="Genomic_DNA"/>
</dbReference>
<dbReference type="GO" id="GO:0019290">
    <property type="term" value="P:siderophore biosynthetic process"/>
    <property type="evidence" value="ECO:0007669"/>
    <property type="project" value="InterPro"/>
</dbReference>
<gene>
    <name evidence="3" type="ORF">P170DRAFT_366652</name>
</gene>
<accession>A0A2I2FVX6</accession>